<dbReference type="Proteomes" id="UP001321018">
    <property type="component" value="Unassembled WGS sequence"/>
</dbReference>
<dbReference type="Gene3D" id="3.40.50.620">
    <property type="entry name" value="HUPs"/>
    <property type="match status" value="1"/>
</dbReference>
<accession>A0AAP2Z3I0</accession>
<dbReference type="Pfam" id="PF00582">
    <property type="entry name" value="Usp"/>
    <property type="match status" value="1"/>
</dbReference>
<protein>
    <submittedName>
        <fullName evidence="4">Universal stress protein</fullName>
    </submittedName>
</protein>
<proteinExistence type="inferred from homology"/>
<evidence type="ECO:0000256" key="1">
    <source>
        <dbReference type="ARBA" id="ARBA00008791"/>
    </source>
</evidence>
<evidence type="ECO:0000256" key="2">
    <source>
        <dbReference type="SAM" id="MobiDB-lite"/>
    </source>
</evidence>
<comment type="similarity">
    <text evidence="1">Belongs to the universal stress protein A family.</text>
</comment>
<dbReference type="InterPro" id="IPR014729">
    <property type="entry name" value="Rossmann-like_a/b/a_fold"/>
</dbReference>
<evidence type="ECO:0000313" key="7">
    <source>
        <dbReference type="Proteomes" id="UP001321018"/>
    </source>
</evidence>
<dbReference type="AlphaFoldDB" id="A0AAP2Z3I0"/>
<sequence>MYHDLLIPTDGSDGTRQALVHGLAIARRFDATVHALSVLPEGPYGSLESDESAAEAERDAERALERVETDAERDGLESATAIRRGAPHEEILAYAEENGIDMIVMGTHGRTGIDRALVGSVTERIVREASVPVVTVRVSDDLRIGDAADAEAIALEGLEARGYDDATTVDDPHRTSGSWIVPVETREGRIQVHVDAASGDVRLARLDG</sequence>
<dbReference type="SUPFAM" id="SSF52402">
    <property type="entry name" value="Adenine nucleotide alpha hydrolases-like"/>
    <property type="match status" value="1"/>
</dbReference>
<dbReference type="RefSeq" id="WP_338006079.1">
    <property type="nucleotide sequence ID" value="NZ_JAOPKA010000025.1"/>
</dbReference>
<name>A0AAP2Z3I0_9EURY</name>
<dbReference type="CDD" id="cd00293">
    <property type="entry name" value="USP-like"/>
    <property type="match status" value="1"/>
</dbReference>
<feature type="domain" description="UspA" evidence="3">
    <location>
        <begin position="1"/>
        <end position="137"/>
    </location>
</feature>
<dbReference type="Proteomes" id="UP001320972">
    <property type="component" value="Unassembled WGS sequence"/>
</dbReference>
<dbReference type="PANTHER" id="PTHR46268:SF6">
    <property type="entry name" value="UNIVERSAL STRESS PROTEIN UP12"/>
    <property type="match status" value="1"/>
</dbReference>
<feature type="region of interest" description="Disordered" evidence="2">
    <location>
        <begin position="40"/>
        <end position="60"/>
    </location>
</feature>
<dbReference type="EMBL" id="JAOPKA010000025">
    <property type="protein sequence ID" value="MCU4744272.1"/>
    <property type="molecule type" value="Genomic_DNA"/>
</dbReference>
<dbReference type="PRINTS" id="PR01438">
    <property type="entry name" value="UNVRSLSTRESS"/>
</dbReference>
<evidence type="ECO:0000313" key="4">
    <source>
        <dbReference type="EMBL" id="MCU4744272.1"/>
    </source>
</evidence>
<reference evidence="4 6" key="1">
    <citation type="submission" date="2022-09" db="EMBL/GenBank/DDBJ databases">
        <title>Enrichment on poylsaccharides allowed isolation of novel metabolic and taxonomic groups of Haloarchaea.</title>
        <authorList>
            <person name="Sorokin D.Y."/>
            <person name="Elcheninov A.G."/>
            <person name="Khizhniak T.V."/>
            <person name="Kolganova T.V."/>
            <person name="Kublanov I.V."/>
        </authorList>
    </citation>
    <scope>NUCLEOTIDE SEQUENCE</scope>
    <source>
        <strain evidence="5 6">AArc-m2/3/4</strain>
        <strain evidence="4">AArc-xg1-1</strain>
    </source>
</reference>
<keyword evidence="6" id="KW-1185">Reference proteome</keyword>
<dbReference type="PANTHER" id="PTHR46268">
    <property type="entry name" value="STRESS RESPONSE PROTEIN NHAX"/>
    <property type="match status" value="1"/>
</dbReference>
<dbReference type="InterPro" id="IPR006016">
    <property type="entry name" value="UspA"/>
</dbReference>
<organism evidence="4 7">
    <name type="scientific">Natronoglomus mannanivorans</name>
    <dbReference type="NCBI Taxonomy" id="2979990"/>
    <lineage>
        <taxon>Archaea</taxon>
        <taxon>Methanobacteriati</taxon>
        <taxon>Methanobacteriota</taxon>
        <taxon>Stenosarchaea group</taxon>
        <taxon>Halobacteria</taxon>
        <taxon>Halobacteriales</taxon>
        <taxon>Natrialbaceae</taxon>
        <taxon>Natronoglomus</taxon>
    </lineage>
</organism>
<evidence type="ECO:0000259" key="3">
    <source>
        <dbReference type="Pfam" id="PF00582"/>
    </source>
</evidence>
<gene>
    <name evidence="5" type="ORF">OB955_18130</name>
    <name evidence="4" type="ORF">OB960_23125</name>
</gene>
<dbReference type="EMBL" id="JAOPKB010000013">
    <property type="protein sequence ID" value="MCU4974642.1"/>
    <property type="molecule type" value="Genomic_DNA"/>
</dbReference>
<comment type="caution">
    <text evidence="4">The sequence shown here is derived from an EMBL/GenBank/DDBJ whole genome shotgun (WGS) entry which is preliminary data.</text>
</comment>
<evidence type="ECO:0000313" key="5">
    <source>
        <dbReference type="EMBL" id="MCU4974642.1"/>
    </source>
</evidence>
<evidence type="ECO:0000313" key="6">
    <source>
        <dbReference type="Proteomes" id="UP001320972"/>
    </source>
</evidence>
<dbReference type="InterPro" id="IPR006015">
    <property type="entry name" value="Universal_stress_UspA"/>
</dbReference>